<dbReference type="PANTHER" id="PTHR30532:SF29">
    <property type="entry name" value="FE(3+) DICITRATE-BINDING PERIPLASMIC PROTEIN"/>
    <property type="match status" value="1"/>
</dbReference>
<dbReference type="GO" id="GO:0030288">
    <property type="term" value="C:outer membrane-bounded periplasmic space"/>
    <property type="evidence" value="ECO:0007669"/>
    <property type="project" value="TreeGrafter"/>
</dbReference>
<dbReference type="Gene3D" id="1.10.10.60">
    <property type="entry name" value="Homeodomain-like"/>
    <property type="match status" value="2"/>
</dbReference>
<dbReference type="SMART" id="SM00342">
    <property type="entry name" value="HTH_ARAC"/>
    <property type="match status" value="1"/>
</dbReference>
<dbReference type="InterPro" id="IPR002491">
    <property type="entry name" value="ABC_transptr_periplasmic_BD"/>
</dbReference>
<comment type="similarity">
    <text evidence="2">Belongs to the bacterial solute-binding protein 8 family.</text>
</comment>
<reference evidence="12" key="1">
    <citation type="submission" date="2020-09" db="EMBL/GenBank/DDBJ databases">
        <title>A novel bacterium of genus Paenibacillus, isolated from South China Sea.</title>
        <authorList>
            <person name="Huang H."/>
            <person name="Mo K."/>
            <person name="Hu Y."/>
        </authorList>
    </citation>
    <scope>NUCLEOTIDE SEQUENCE</scope>
    <source>
        <strain evidence="12">IB182496</strain>
    </source>
</reference>
<evidence type="ECO:0000313" key="12">
    <source>
        <dbReference type="EMBL" id="MBD2844390.1"/>
    </source>
</evidence>
<keyword evidence="8" id="KW-0175">Coiled coil</keyword>
<dbReference type="InterPro" id="IPR018060">
    <property type="entry name" value="HTH_AraC"/>
</dbReference>
<dbReference type="Pfam" id="PF12833">
    <property type="entry name" value="HTH_18"/>
    <property type="match status" value="1"/>
</dbReference>
<evidence type="ECO:0000256" key="1">
    <source>
        <dbReference type="ARBA" id="ARBA00004196"/>
    </source>
</evidence>
<dbReference type="Gene3D" id="3.40.50.1980">
    <property type="entry name" value="Nitrogenase molybdenum iron protein domain"/>
    <property type="match status" value="2"/>
</dbReference>
<evidence type="ECO:0000256" key="9">
    <source>
        <dbReference type="SAM" id="MobiDB-lite"/>
    </source>
</evidence>
<dbReference type="PROSITE" id="PS01124">
    <property type="entry name" value="HTH_ARAC_FAMILY_2"/>
    <property type="match status" value="1"/>
</dbReference>
<evidence type="ECO:0000256" key="2">
    <source>
        <dbReference type="ARBA" id="ARBA00008814"/>
    </source>
</evidence>
<protein>
    <submittedName>
        <fullName evidence="12">AraC family transcriptional regulator</fullName>
    </submittedName>
</protein>
<dbReference type="InterPro" id="IPR018062">
    <property type="entry name" value="HTH_AraC-typ_CS"/>
</dbReference>
<feature type="coiled-coil region" evidence="8">
    <location>
        <begin position="505"/>
        <end position="532"/>
    </location>
</feature>
<evidence type="ECO:0000256" key="5">
    <source>
        <dbReference type="ARBA" id="ARBA00023015"/>
    </source>
</evidence>
<evidence type="ECO:0000313" key="13">
    <source>
        <dbReference type="Proteomes" id="UP000621560"/>
    </source>
</evidence>
<dbReference type="SUPFAM" id="SSF53807">
    <property type="entry name" value="Helical backbone' metal receptor"/>
    <property type="match status" value="1"/>
</dbReference>
<dbReference type="AlphaFoldDB" id="A0A927BRK1"/>
<dbReference type="SUPFAM" id="SSF46689">
    <property type="entry name" value="Homeodomain-like"/>
    <property type="match status" value="2"/>
</dbReference>
<gene>
    <name evidence="12" type="ORF">IDH44_04245</name>
</gene>
<dbReference type="PROSITE" id="PS00041">
    <property type="entry name" value="HTH_ARAC_FAMILY_1"/>
    <property type="match status" value="1"/>
</dbReference>
<dbReference type="EMBL" id="JACXIZ010000010">
    <property type="protein sequence ID" value="MBD2844390.1"/>
    <property type="molecule type" value="Genomic_DNA"/>
</dbReference>
<evidence type="ECO:0000256" key="6">
    <source>
        <dbReference type="ARBA" id="ARBA00023125"/>
    </source>
</evidence>
<evidence type="ECO:0000256" key="8">
    <source>
        <dbReference type="SAM" id="Coils"/>
    </source>
</evidence>
<evidence type="ECO:0000259" key="11">
    <source>
        <dbReference type="PROSITE" id="PS50983"/>
    </source>
</evidence>
<organism evidence="12 13">
    <name type="scientific">Paenibacillus sabuli</name>
    <dbReference type="NCBI Taxonomy" id="2772509"/>
    <lineage>
        <taxon>Bacteria</taxon>
        <taxon>Bacillati</taxon>
        <taxon>Bacillota</taxon>
        <taxon>Bacilli</taxon>
        <taxon>Bacillales</taxon>
        <taxon>Paenibacillaceae</taxon>
        <taxon>Paenibacillus</taxon>
    </lineage>
</organism>
<keyword evidence="6" id="KW-0238">DNA-binding</keyword>
<keyword evidence="5" id="KW-0805">Transcription regulation</keyword>
<sequence length="662" mass="75204">MREGNNQVFTPEMVEKMAYIWTRSSISFMDVRHQTIYPNQPLRQYKMPSSTLVYAYGGSAHVQLNETAFAMERFGLFHGGKGTMLSITPEEAVLRSYMVLYKAETPHFFKRDLQRLLEQVNPFVQQFGYAPSNPVWLIHLFEQMMDSWRRATALNHFHTKNLFYQSMYEVYEDLEQEQAMFLQPDPVISAKRYLDEHYTQPIMFQEIAGMFAISGGQLTRLFKKREGQSLQEYLTMKRLEAARHQLENTTATIREIANGCGLVDENTLFRMFKKYYKVSPGDYRKKLVVMMQGYTIDNDYHHLYNEIGLENLAKSQRDGEYTMFGQVRSKQMILAAAMSLMLLLSACTSATPSNTGGATNQVPTPTQQVQTTADSGSKGAEAAARTRTVSTVMGDVEVPADPQRVVVNWYAGDVITLGLNVVGSTIGLKNDSYKKLPYAEQLEYIPFIEKWEPEEIMALDPDLIVTYQQEDFEKLKGIAPVLVITGDEKSALERLLFLGEATGRSDKALQLIDEFEAELADAKKLIASERFNGKTFTINQDWGATGEWAGIAFETESRGGTVLYEYLGMTLPDQVTSLLKGDGNILSYEVAHQYFGDYIIWIENPQMESEYQKTAFWSSIPAVSNQHVVTVPKEQYGLFFFADVASMTAQLSYITELLRSLD</sequence>
<proteinExistence type="inferred from homology"/>
<dbReference type="PANTHER" id="PTHR30532">
    <property type="entry name" value="IRON III DICITRATE-BINDING PERIPLASMIC PROTEIN"/>
    <property type="match status" value="1"/>
</dbReference>
<dbReference type="PROSITE" id="PS50983">
    <property type="entry name" value="FE_B12_PBP"/>
    <property type="match status" value="1"/>
</dbReference>
<name>A0A927BRK1_9BACL</name>
<feature type="domain" description="HTH araC/xylS-type" evidence="10">
    <location>
        <begin position="188"/>
        <end position="286"/>
    </location>
</feature>
<comment type="subcellular location">
    <subcellularLocation>
        <location evidence="1">Cell envelope</location>
    </subcellularLocation>
</comment>
<keyword evidence="3" id="KW-0813">Transport</keyword>
<dbReference type="RefSeq" id="WP_190915008.1">
    <property type="nucleotide sequence ID" value="NZ_JACXIZ010000010.1"/>
</dbReference>
<evidence type="ECO:0000256" key="4">
    <source>
        <dbReference type="ARBA" id="ARBA00022729"/>
    </source>
</evidence>
<feature type="region of interest" description="Disordered" evidence="9">
    <location>
        <begin position="353"/>
        <end position="386"/>
    </location>
</feature>
<keyword evidence="13" id="KW-1185">Reference proteome</keyword>
<evidence type="ECO:0000259" key="10">
    <source>
        <dbReference type="PROSITE" id="PS01124"/>
    </source>
</evidence>
<dbReference type="InterPro" id="IPR009057">
    <property type="entry name" value="Homeodomain-like_sf"/>
</dbReference>
<dbReference type="Pfam" id="PF01497">
    <property type="entry name" value="Peripla_BP_2"/>
    <property type="match status" value="1"/>
</dbReference>
<dbReference type="InterPro" id="IPR051313">
    <property type="entry name" value="Bact_iron-sidero_bind"/>
</dbReference>
<dbReference type="GO" id="GO:1901678">
    <property type="term" value="P:iron coordination entity transport"/>
    <property type="evidence" value="ECO:0007669"/>
    <property type="project" value="UniProtKB-ARBA"/>
</dbReference>
<feature type="domain" description="Fe/B12 periplasmic-binding" evidence="11">
    <location>
        <begin position="404"/>
        <end position="662"/>
    </location>
</feature>
<dbReference type="GO" id="GO:0043565">
    <property type="term" value="F:sequence-specific DNA binding"/>
    <property type="evidence" value="ECO:0007669"/>
    <property type="project" value="InterPro"/>
</dbReference>
<keyword evidence="4" id="KW-0732">Signal</keyword>
<evidence type="ECO:0000256" key="3">
    <source>
        <dbReference type="ARBA" id="ARBA00022448"/>
    </source>
</evidence>
<feature type="compositionally biased region" description="Low complexity" evidence="9">
    <location>
        <begin position="361"/>
        <end position="372"/>
    </location>
</feature>
<evidence type="ECO:0000256" key="7">
    <source>
        <dbReference type="ARBA" id="ARBA00023163"/>
    </source>
</evidence>
<accession>A0A927BRK1</accession>
<dbReference type="GO" id="GO:0003700">
    <property type="term" value="F:DNA-binding transcription factor activity"/>
    <property type="evidence" value="ECO:0007669"/>
    <property type="project" value="InterPro"/>
</dbReference>
<dbReference type="Proteomes" id="UP000621560">
    <property type="component" value="Unassembled WGS sequence"/>
</dbReference>
<keyword evidence="7" id="KW-0804">Transcription</keyword>
<comment type="caution">
    <text evidence="12">The sequence shown here is derived from an EMBL/GenBank/DDBJ whole genome shotgun (WGS) entry which is preliminary data.</text>
</comment>